<comment type="caution">
    <text evidence="3">The sequence shown here is derived from an EMBL/GenBank/DDBJ whole genome shotgun (WGS) entry which is preliminary data.</text>
</comment>
<keyword evidence="4" id="KW-1185">Reference proteome</keyword>
<evidence type="ECO:0000256" key="1">
    <source>
        <dbReference type="ARBA" id="ARBA00022917"/>
    </source>
</evidence>
<accession>A0A9R1XL96</accession>
<dbReference type="InterPro" id="IPR049437">
    <property type="entry name" value="tRNA-synt_1c_C2"/>
</dbReference>
<keyword evidence="1" id="KW-0648">Protein biosynthesis</keyword>
<dbReference type="Proteomes" id="UP000235145">
    <property type="component" value="Unassembled WGS sequence"/>
</dbReference>
<dbReference type="Gene3D" id="2.40.240.100">
    <property type="match status" value="1"/>
</dbReference>
<gene>
    <name evidence="3" type="ORF">LSAT_V11C300155650</name>
</gene>
<evidence type="ECO:0000259" key="2">
    <source>
        <dbReference type="Pfam" id="PF20974"/>
    </source>
</evidence>
<dbReference type="Pfam" id="PF20974">
    <property type="entry name" value="tRNA-synt_1c_C2"/>
    <property type="match status" value="1"/>
</dbReference>
<dbReference type="SUPFAM" id="SSF50715">
    <property type="entry name" value="Ribosomal protein L25-like"/>
    <property type="match status" value="1"/>
</dbReference>
<dbReference type="GO" id="GO:0006412">
    <property type="term" value="P:translation"/>
    <property type="evidence" value="ECO:0007669"/>
    <property type="project" value="UniProtKB-KW"/>
</dbReference>
<sequence length="247" mass="27970">MTARQKAVFQCLRAPHSQDFLLAIPIYGLGQHMSPVEYRTILKYRLMIPIFPADEICHVCRKACLDSFGEHAVHCKELSRFKYRHDMVGGKHACVDLTGVSPLVGLRTGGFTVGHAALKAATSKVTKHERSCMENQQVFIPFAFDTFGFLAPDAVELLKRVQRIMHSNVISPRSSDMKKEEDFIPVLNRDTKKEIGGVRDSNMRRLKRGDILQLERKGYFRCDVPFITPLKPIVIFVVPNGRQTATK</sequence>
<dbReference type="EMBL" id="NBSK02000003">
    <property type="protein sequence ID" value="KAJ0217044.1"/>
    <property type="molecule type" value="Genomic_DNA"/>
</dbReference>
<dbReference type="InterPro" id="IPR011035">
    <property type="entry name" value="Ribosomal_bL25/Gln-tRNA_synth"/>
</dbReference>
<reference evidence="3 4" key="1">
    <citation type="journal article" date="2017" name="Nat. Commun.">
        <title>Genome assembly with in vitro proximity ligation data and whole-genome triplication in lettuce.</title>
        <authorList>
            <person name="Reyes-Chin-Wo S."/>
            <person name="Wang Z."/>
            <person name="Yang X."/>
            <person name="Kozik A."/>
            <person name="Arikit S."/>
            <person name="Song C."/>
            <person name="Xia L."/>
            <person name="Froenicke L."/>
            <person name="Lavelle D.O."/>
            <person name="Truco M.J."/>
            <person name="Xia R."/>
            <person name="Zhu S."/>
            <person name="Xu C."/>
            <person name="Xu H."/>
            <person name="Xu X."/>
            <person name="Cox K."/>
            <person name="Korf I."/>
            <person name="Meyers B.C."/>
            <person name="Michelmore R.W."/>
        </authorList>
    </citation>
    <scope>NUCLEOTIDE SEQUENCE [LARGE SCALE GENOMIC DNA]</scope>
    <source>
        <strain evidence="4">cv. Salinas</strain>
        <tissue evidence="3">Seedlings</tissue>
    </source>
</reference>
<dbReference type="AlphaFoldDB" id="A0A9R1XL96"/>
<proteinExistence type="predicted"/>
<evidence type="ECO:0000313" key="3">
    <source>
        <dbReference type="EMBL" id="KAJ0217044.1"/>
    </source>
</evidence>
<dbReference type="PANTHER" id="PTHR48462:SF1">
    <property type="entry name" value="PROTEIN, PUTATIVE-RELATED"/>
    <property type="match status" value="1"/>
</dbReference>
<organism evidence="3 4">
    <name type="scientific">Lactuca sativa</name>
    <name type="common">Garden lettuce</name>
    <dbReference type="NCBI Taxonomy" id="4236"/>
    <lineage>
        <taxon>Eukaryota</taxon>
        <taxon>Viridiplantae</taxon>
        <taxon>Streptophyta</taxon>
        <taxon>Embryophyta</taxon>
        <taxon>Tracheophyta</taxon>
        <taxon>Spermatophyta</taxon>
        <taxon>Magnoliopsida</taxon>
        <taxon>eudicotyledons</taxon>
        <taxon>Gunneridae</taxon>
        <taxon>Pentapetalae</taxon>
        <taxon>asterids</taxon>
        <taxon>campanulids</taxon>
        <taxon>Asterales</taxon>
        <taxon>Asteraceae</taxon>
        <taxon>Cichorioideae</taxon>
        <taxon>Cichorieae</taxon>
        <taxon>Lactucinae</taxon>
        <taxon>Lactuca</taxon>
    </lineage>
</organism>
<name>A0A9R1XL96_LACSA</name>
<feature type="domain" description="tRNA synthetases class I (E and Q) anti-codon binding" evidence="2">
    <location>
        <begin position="179"/>
        <end position="223"/>
    </location>
</feature>
<dbReference type="PANTHER" id="PTHR48462">
    <property type="entry name" value="PROTEIN, PUTATIVE-RELATED"/>
    <property type="match status" value="1"/>
</dbReference>
<evidence type="ECO:0000313" key="4">
    <source>
        <dbReference type="Proteomes" id="UP000235145"/>
    </source>
</evidence>
<protein>
    <recommendedName>
        <fullName evidence="2">tRNA synthetases class I (E and Q) anti-codon binding domain-containing protein</fullName>
    </recommendedName>
</protein>